<feature type="transmembrane region" description="Helical" evidence="1">
    <location>
        <begin position="53"/>
        <end position="70"/>
    </location>
</feature>
<dbReference type="EMBL" id="MUYT01000014">
    <property type="protein sequence ID" value="OOS19711.1"/>
    <property type="molecule type" value="Genomic_DNA"/>
</dbReference>
<sequence length="106" mass="12654">MDYSRVWKQWWHGPDRSGIEPLAGVWRTWLGAMRQERMGAYGRISHKKSKKVRVVKGLILFWFFVKHFIAKYCFTFGAFLGLIVSLLRILFVICCFWCLMGKMRFL</sequence>
<organism evidence="2 3">
    <name type="scientific">Lwoffella lincolnii</name>
    <dbReference type="NCBI Taxonomy" id="90241"/>
    <lineage>
        <taxon>Bacteria</taxon>
        <taxon>Pseudomonadati</taxon>
        <taxon>Pseudomonadota</taxon>
        <taxon>Gammaproteobacteria</taxon>
        <taxon>Moraxellales</taxon>
        <taxon>Moraxellaceae</taxon>
        <taxon>Lwoffella</taxon>
    </lineage>
</organism>
<dbReference type="Proteomes" id="UP000191094">
    <property type="component" value="Unassembled WGS sequence"/>
</dbReference>
<evidence type="ECO:0000313" key="2">
    <source>
        <dbReference type="EMBL" id="OOS19711.1"/>
    </source>
</evidence>
<keyword evidence="1" id="KW-0472">Membrane</keyword>
<keyword evidence="1" id="KW-1133">Transmembrane helix</keyword>
<dbReference type="STRING" id="90241.B0682_08170"/>
<evidence type="ECO:0008006" key="4">
    <source>
        <dbReference type="Google" id="ProtNLM"/>
    </source>
</evidence>
<dbReference type="AlphaFoldDB" id="A0A1T0CC52"/>
<comment type="caution">
    <text evidence="2">The sequence shown here is derived from an EMBL/GenBank/DDBJ whole genome shotgun (WGS) entry which is preliminary data.</text>
</comment>
<proteinExistence type="predicted"/>
<feature type="transmembrane region" description="Helical" evidence="1">
    <location>
        <begin position="76"/>
        <end position="100"/>
    </location>
</feature>
<reference evidence="2 3" key="1">
    <citation type="submission" date="2017-02" db="EMBL/GenBank/DDBJ databases">
        <title>Draft genome sequence of Moraxella lincolnii CCUG 9405T type strain.</title>
        <authorList>
            <person name="Salva-Serra F."/>
            <person name="Engstrom-Jakobsson H."/>
            <person name="Thorell K."/>
            <person name="Jaen-Luchoro D."/>
            <person name="Gonzales-Siles L."/>
            <person name="Karlsson R."/>
            <person name="Yazdan S."/>
            <person name="Boulund F."/>
            <person name="Johnning A."/>
            <person name="Engstrand L."/>
            <person name="Kristiansson E."/>
            <person name="Moore E."/>
        </authorList>
    </citation>
    <scope>NUCLEOTIDE SEQUENCE [LARGE SCALE GENOMIC DNA]</scope>
    <source>
        <strain evidence="2 3">CCUG 9405</strain>
    </source>
</reference>
<name>A0A1T0CC52_9GAMM</name>
<accession>A0A1T0CC52</accession>
<gene>
    <name evidence="2" type="ORF">B0682_08170</name>
</gene>
<evidence type="ECO:0000256" key="1">
    <source>
        <dbReference type="SAM" id="Phobius"/>
    </source>
</evidence>
<keyword evidence="3" id="KW-1185">Reference proteome</keyword>
<evidence type="ECO:0000313" key="3">
    <source>
        <dbReference type="Proteomes" id="UP000191094"/>
    </source>
</evidence>
<keyword evidence="1" id="KW-0812">Transmembrane</keyword>
<protein>
    <recommendedName>
        <fullName evidence="4">Transmembrane protein</fullName>
    </recommendedName>
</protein>